<dbReference type="PANTHER" id="PTHR24198:SF165">
    <property type="entry name" value="ANKYRIN REPEAT-CONTAINING PROTEIN-RELATED"/>
    <property type="match status" value="1"/>
</dbReference>
<dbReference type="SUPFAM" id="SSF48403">
    <property type="entry name" value="Ankyrin repeat"/>
    <property type="match status" value="2"/>
</dbReference>
<feature type="repeat" description="ANK" evidence="3">
    <location>
        <begin position="578"/>
        <end position="600"/>
    </location>
</feature>
<feature type="repeat" description="ANK" evidence="3">
    <location>
        <begin position="148"/>
        <end position="180"/>
    </location>
</feature>
<keyword evidence="2 3" id="KW-0040">ANK repeat</keyword>
<feature type="region of interest" description="Disordered" evidence="4">
    <location>
        <begin position="270"/>
        <end position="301"/>
    </location>
</feature>
<dbReference type="InterPro" id="IPR002110">
    <property type="entry name" value="Ankyrin_rpt"/>
</dbReference>
<feature type="compositionally biased region" description="Basic and acidic residues" evidence="4">
    <location>
        <begin position="270"/>
        <end position="281"/>
    </location>
</feature>
<feature type="compositionally biased region" description="Basic and acidic residues" evidence="4">
    <location>
        <begin position="9"/>
        <end position="20"/>
    </location>
</feature>
<feature type="repeat" description="ANK" evidence="3">
    <location>
        <begin position="83"/>
        <end position="115"/>
    </location>
</feature>
<dbReference type="InterPro" id="IPR036770">
    <property type="entry name" value="Ankyrin_rpt-contain_sf"/>
</dbReference>
<dbReference type="Proteomes" id="UP000245119">
    <property type="component" value="Linkage Group LG7"/>
</dbReference>
<evidence type="ECO:0000256" key="4">
    <source>
        <dbReference type="SAM" id="MobiDB-lite"/>
    </source>
</evidence>
<feature type="repeat" description="ANK" evidence="3">
    <location>
        <begin position="434"/>
        <end position="466"/>
    </location>
</feature>
<reference evidence="5 6" key="1">
    <citation type="submission" date="2018-04" db="EMBL/GenBank/DDBJ databases">
        <title>The genome of golden apple snail Pomacea canaliculata provides insight into stress tolerance and invasive adaptation.</title>
        <authorList>
            <person name="Liu C."/>
            <person name="Liu B."/>
            <person name="Ren Y."/>
            <person name="Zhang Y."/>
            <person name="Wang H."/>
            <person name="Li S."/>
            <person name="Jiang F."/>
            <person name="Yin L."/>
            <person name="Zhang G."/>
            <person name="Qian W."/>
            <person name="Fan W."/>
        </authorList>
    </citation>
    <scope>NUCLEOTIDE SEQUENCE [LARGE SCALE GENOMIC DNA]</scope>
    <source>
        <strain evidence="5">SZHN2017</strain>
        <tissue evidence="5">Muscle</tissue>
    </source>
</reference>
<dbReference type="Pfam" id="PF12796">
    <property type="entry name" value="Ank_2"/>
    <property type="match status" value="3"/>
</dbReference>
<dbReference type="OrthoDB" id="6059107at2759"/>
<keyword evidence="1" id="KW-0677">Repeat</keyword>
<dbReference type="STRING" id="400727.A0A2T7P2E0"/>
<dbReference type="Gene3D" id="1.25.40.20">
    <property type="entry name" value="Ankyrin repeat-containing domain"/>
    <property type="match status" value="5"/>
</dbReference>
<feature type="repeat" description="ANK" evidence="3">
    <location>
        <begin position="394"/>
        <end position="433"/>
    </location>
</feature>
<dbReference type="PROSITE" id="PS50088">
    <property type="entry name" value="ANK_REPEAT"/>
    <property type="match status" value="9"/>
</dbReference>
<comment type="caution">
    <text evidence="5">The sequence shown here is derived from an EMBL/GenBank/DDBJ whole genome shotgun (WGS) entry which is preliminary data.</text>
</comment>
<dbReference type="PRINTS" id="PR01415">
    <property type="entry name" value="ANKYRIN"/>
</dbReference>
<evidence type="ECO:0000256" key="2">
    <source>
        <dbReference type="ARBA" id="ARBA00023043"/>
    </source>
</evidence>
<evidence type="ECO:0000313" key="6">
    <source>
        <dbReference type="Proteomes" id="UP000245119"/>
    </source>
</evidence>
<evidence type="ECO:0000256" key="3">
    <source>
        <dbReference type="PROSITE-ProRule" id="PRU00023"/>
    </source>
</evidence>
<dbReference type="Pfam" id="PF13637">
    <property type="entry name" value="Ank_4"/>
    <property type="match status" value="1"/>
</dbReference>
<evidence type="ECO:0000313" key="5">
    <source>
        <dbReference type="EMBL" id="PVD27592.1"/>
    </source>
</evidence>
<feature type="repeat" description="ANK" evidence="3">
    <location>
        <begin position="508"/>
        <end position="544"/>
    </location>
</feature>
<accession>A0A2T7P2E0</accession>
<dbReference type="Pfam" id="PF00023">
    <property type="entry name" value="Ank"/>
    <property type="match status" value="1"/>
</dbReference>
<keyword evidence="6" id="KW-1185">Reference proteome</keyword>
<dbReference type="AlphaFoldDB" id="A0A2T7P2E0"/>
<dbReference type="EMBL" id="PZQS01000007">
    <property type="protein sequence ID" value="PVD27592.1"/>
    <property type="molecule type" value="Genomic_DNA"/>
</dbReference>
<gene>
    <name evidence="5" type="ORF">C0Q70_12756</name>
</gene>
<name>A0A2T7P2E0_POMCA</name>
<protein>
    <submittedName>
        <fullName evidence="5">Uncharacterized protein</fullName>
    </submittedName>
</protein>
<evidence type="ECO:0000256" key="1">
    <source>
        <dbReference type="ARBA" id="ARBA00022737"/>
    </source>
</evidence>
<sequence>MTSDAETDNGFHRSDPHEQETSSNVSSDESRKDAAATGLSERSKTGLASRDSLLLLRAVADNNVDVVSCLLDLGADVDVTSREGHSALHLAADLGYADLCAVLAEHGADVNSPTPAGLTPLFLASRRNARTVRTLLRFGADVGVITPEGQTTLHAAASSGLDDVIAELIASGADVNAVNNEGLTPLWLAASSGCQNALRILLQYGADPNHVLGAGLDAPRRRLASDLYDSVVDHHQQKVQKPRVHTLPAYHHTPSRVLHLRHIGEHRLRHDDPHDEEHSQQPDKQQQQHLSEPPPVEDYNSLEYTFSPFEGSRQGIPQPREVVSPYLVFQLPTTQETATQQSRRPLLACRPDLEHLEPTFRGMTSLHRAAQLGMESVARALLEAGAHVNAMTEKGETPLHFAALYSSISGRGEVAGLVRLLVKSGAEVEAINCRGETPLHLAASVGDAVTTAILVSVGASVRAADLCGDVPLHKACRRLLAPESNFLRTVRLLLGAAGAPPPNAVNRDGHAPLHLLLFCQESATNLDLLRELLKRGADVNLRTGAGEHPLTLALRFQKVTSAIALLKEGADPNAMEADGTTPMHFACQMGDVSLFRLLVQGRRSESRQLVGIHSPQMRRVMPPGSEIRYSASMRGGRGGVHAAIGRNEFCEFW</sequence>
<feature type="repeat" description="ANK" evidence="3">
    <location>
        <begin position="50"/>
        <end position="82"/>
    </location>
</feature>
<feature type="region of interest" description="Disordered" evidence="4">
    <location>
        <begin position="1"/>
        <end position="43"/>
    </location>
</feature>
<proteinExistence type="predicted"/>
<dbReference type="SMART" id="SM00248">
    <property type="entry name" value="ANK"/>
    <property type="match status" value="12"/>
</dbReference>
<dbReference type="GO" id="GO:0005737">
    <property type="term" value="C:cytoplasm"/>
    <property type="evidence" value="ECO:0007669"/>
    <property type="project" value="TreeGrafter"/>
</dbReference>
<feature type="repeat" description="ANK" evidence="3">
    <location>
        <begin position="361"/>
        <end position="393"/>
    </location>
</feature>
<dbReference type="PANTHER" id="PTHR24198">
    <property type="entry name" value="ANKYRIN REPEAT AND PROTEIN KINASE DOMAIN-CONTAINING PROTEIN"/>
    <property type="match status" value="1"/>
</dbReference>
<feature type="repeat" description="ANK" evidence="3">
    <location>
        <begin position="181"/>
        <end position="209"/>
    </location>
</feature>
<dbReference type="PROSITE" id="PS50297">
    <property type="entry name" value="ANK_REP_REGION"/>
    <property type="match status" value="8"/>
</dbReference>
<organism evidence="5 6">
    <name type="scientific">Pomacea canaliculata</name>
    <name type="common">Golden apple snail</name>
    <dbReference type="NCBI Taxonomy" id="400727"/>
    <lineage>
        <taxon>Eukaryota</taxon>
        <taxon>Metazoa</taxon>
        <taxon>Spiralia</taxon>
        <taxon>Lophotrochozoa</taxon>
        <taxon>Mollusca</taxon>
        <taxon>Gastropoda</taxon>
        <taxon>Caenogastropoda</taxon>
        <taxon>Architaenioglossa</taxon>
        <taxon>Ampullarioidea</taxon>
        <taxon>Ampullariidae</taxon>
        <taxon>Pomacea</taxon>
    </lineage>
</organism>